<protein>
    <recommendedName>
        <fullName evidence="6">Acyl-CoA dehydrogenase/oxidase C-terminal domain-containing protein</fullName>
    </recommendedName>
</protein>
<name>A0AA41UBU5_9HYPH</name>
<dbReference type="GO" id="GO:0033539">
    <property type="term" value="P:fatty acid beta-oxidation using acyl-CoA dehydrogenase"/>
    <property type="evidence" value="ECO:0007669"/>
    <property type="project" value="TreeGrafter"/>
</dbReference>
<reference evidence="7" key="1">
    <citation type="submission" date="2022-03" db="EMBL/GenBank/DDBJ databases">
        <title>The complete genome sequence of a Methyloterrigena soli.</title>
        <authorList>
            <person name="Zi Z."/>
        </authorList>
    </citation>
    <scope>NUCLEOTIDE SEQUENCE</scope>
    <source>
        <strain evidence="7">M48</strain>
    </source>
</reference>
<comment type="similarity">
    <text evidence="2">Belongs to the acyl-CoA dehydrogenase family.</text>
</comment>
<dbReference type="InterPro" id="IPR009075">
    <property type="entry name" value="AcylCo_DH/oxidase_C"/>
</dbReference>
<evidence type="ECO:0000313" key="7">
    <source>
        <dbReference type="EMBL" id="MCI0125564.1"/>
    </source>
</evidence>
<evidence type="ECO:0000256" key="5">
    <source>
        <dbReference type="ARBA" id="ARBA00023002"/>
    </source>
</evidence>
<dbReference type="InterPro" id="IPR036250">
    <property type="entry name" value="AcylCo_DH-like_C"/>
</dbReference>
<keyword evidence="8" id="KW-1185">Reference proteome</keyword>
<dbReference type="InterPro" id="IPR050741">
    <property type="entry name" value="Acyl-CoA_dehydrogenase"/>
</dbReference>
<evidence type="ECO:0000256" key="3">
    <source>
        <dbReference type="ARBA" id="ARBA00022630"/>
    </source>
</evidence>
<dbReference type="AlphaFoldDB" id="A0AA41UBU5"/>
<feature type="domain" description="Acyl-CoA dehydrogenase/oxidase C-terminal" evidence="6">
    <location>
        <begin position="209"/>
        <end position="342"/>
    </location>
</feature>
<dbReference type="InterPro" id="IPR009100">
    <property type="entry name" value="AcylCoA_DH/oxidase_NM_dom_sf"/>
</dbReference>
<dbReference type="PANTHER" id="PTHR48083:SF2">
    <property type="entry name" value="MEDIUM-CHAIN SPECIFIC ACYL-COA DEHYDROGENASE, MITOCHONDRIAL"/>
    <property type="match status" value="1"/>
</dbReference>
<dbReference type="EMBL" id="JALAZD010000001">
    <property type="protein sequence ID" value="MCI0125564.1"/>
    <property type="molecule type" value="Genomic_DNA"/>
</dbReference>
<evidence type="ECO:0000256" key="2">
    <source>
        <dbReference type="ARBA" id="ARBA00009347"/>
    </source>
</evidence>
<dbReference type="Proteomes" id="UP001156140">
    <property type="component" value="Unassembled WGS sequence"/>
</dbReference>
<evidence type="ECO:0000256" key="4">
    <source>
        <dbReference type="ARBA" id="ARBA00022827"/>
    </source>
</evidence>
<keyword evidence="3" id="KW-0285">Flavoprotein</keyword>
<comment type="cofactor">
    <cofactor evidence="1">
        <name>FAD</name>
        <dbReference type="ChEBI" id="CHEBI:57692"/>
    </cofactor>
</comment>
<keyword evidence="5" id="KW-0560">Oxidoreductase</keyword>
<proteinExistence type="inferred from homology"/>
<evidence type="ECO:0000256" key="1">
    <source>
        <dbReference type="ARBA" id="ARBA00001974"/>
    </source>
</evidence>
<evidence type="ECO:0000259" key="6">
    <source>
        <dbReference type="Pfam" id="PF00441"/>
    </source>
</evidence>
<dbReference type="GO" id="GO:0050660">
    <property type="term" value="F:flavin adenine dinucleotide binding"/>
    <property type="evidence" value="ECO:0007669"/>
    <property type="project" value="InterPro"/>
</dbReference>
<sequence>MLALLNPEQQMFEETANRLARDLAVANTADLKTVDRANAYRQLAENGLLALRMRIEGKPLASGVEVSLAAQALGGALVPAPFSASGVLAVELLALAGADEALIQELSEGTKRCGLLLKRDLSALADVADAESVVWDSEGAELAIGLDRSKGEGQSALVKLDSGFETVEAADLTRAMMKRTGAVSAEPVGSPLSDADMRKWLALALVTASADLVGVLNGAYAGVLAYTKERVQYGVKIGSFQAVQHLCAEMLVDIEGGRDIVSYAAWAVDELDPDAALLAAREAKAFLSGIARPVSETVMQVYGGIGQTWEHIAHIYARRAQTDALVFGGADVQRDAIADALLGGH</sequence>
<dbReference type="PANTHER" id="PTHR48083">
    <property type="entry name" value="MEDIUM-CHAIN SPECIFIC ACYL-COA DEHYDROGENASE, MITOCHONDRIAL-RELATED"/>
    <property type="match status" value="1"/>
</dbReference>
<accession>A0AA41UBU5</accession>
<keyword evidence="4" id="KW-0274">FAD</keyword>
<dbReference type="Gene3D" id="1.20.140.10">
    <property type="entry name" value="Butyryl-CoA Dehydrogenase, subunit A, domain 3"/>
    <property type="match status" value="1"/>
</dbReference>
<dbReference type="RefSeq" id="WP_281734756.1">
    <property type="nucleotide sequence ID" value="NZ_JAKETQ010000001.1"/>
</dbReference>
<gene>
    <name evidence="7" type="ORF">ML536_01850</name>
</gene>
<dbReference type="GO" id="GO:0003995">
    <property type="term" value="F:acyl-CoA dehydrogenase activity"/>
    <property type="evidence" value="ECO:0007669"/>
    <property type="project" value="TreeGrafter"/>
</dbReference>
<comment type="caution">
    <text evidence="7">The sequence shown here is derived from an EMBL/GenBank/DDBJ whole genome shotgun (WGS) entry which is preliminary data.</text>
</comment>
<dbReference type="InterPro" id="IPR037069">
    <property type="entry name" value="AcylCoA_DH/ox_N_sf"/>
</dbReference>
<dbReference type="Gene3D" id="1.10.540.10">
    <property type="entry name" value="Acyl-CoA dehydrogenase/oxidase, N-terminal domain"/>
    <property type="match status" value="1"/>
</dbReference>
<dbReference type="SUPFAM" id="SSF47203">
    <property type="entry name" value="Acyl-CoA dehydrogenase C-terminal domain-like"/>
    <property type="match status" value="1"/>
</dbReference>
<dbReference type="GO" id="GO:0005737">
    <property type="term" value="C:cytoplasm"/>
    <property type="evidence" value="ECO:0007669"/>
    <property type="project" value="TreeGrafter"/>
</dbReference>
<organism evidence="7 8">
    <name type="scientific">Paradevosia shaoguanensis</name>
    <dbReference type="NCBI Taxonomy" id="1335043"/>
    <lineage>
        <taxon>Bacteria</taxon>
        <taxon>Pseudomonadati</taxon>
        <taxon>Pseudomonadota</taxon>
        <taxon>Alphaproteobacteria</taxon>
        <taxon>Hyphomicrobiales</taxon>
        <taxon>Devosiaceae</taxon>
        <taxon>Paradevosia</taxon>
    </lineage>
</organism>
<dbReference type="SUPFAM" id="SSF56645">
    <property type="entry name" value="Acyl-CoA dehydrogenase NM domain-like"/>
    <property type="match status" value="1"/>
</dbReference>
<dbReference type="Pfam" id="PF00441">
    <property type="entry name" value="Acyl-CoA_dh_1"/>
    <property type="match status" value="1"/>
</dbReference>
<evidence type="ECO:0000313" key="8">
    <source>
        <dbReference type="Proteomes" id="UP001156140"/>
    </source>
</evidence>